<dbReference type="WBParaSite" id="ACRNAN_scaffold5948.g19795.t1">
    <property type="protein sequence ID" value="ACRNAN_scaffold5948.g19795.t1"/>
    <property type="gene ID" value="ACRNAN_scaffold5948.g19795"/>
</dbReference>
<accession>A0A914E628</accession>
<organism evidence="1 2">
    <name type="scientific">Acrobeloides nanus</name>
    <dbReference type="NCBI Taxonomy" id="290746"/>
    <lineage>
        <taxon>Eukaryota</taxon>
        <taxon>Metazoa</taxon>
        <taxon>Ecdysozoa</taxon>
        <taxon>Nematoda</taxon>
        <taxon>Chromadorea</taxon>
        <taxon>Rhabditida</taxon>
        <taxon>Tylenchina</taxon>
        <taxon>Cephalobomorpha</taxon>
        <taxon>Cephaloboidea</taxon>
        <taxon>Cephalobidae</taxon>
        <taxon>Acrobeloides</taxon>
    </lineage>
</organism>
<evidence type="ECO:0000313" key="1">
    <source>
        <dbReference type="Proteomes" id="UP000887540"/>
    </source>
</evidence>
<dbReference type="Proteomes" id="UP000887540">
    <property type="component" value="Unplaced"/>
</dbReference>
<proteinExistence type="predicted"/>
<sequence>MKDQLTTIHDLNEQFQQHGIETIKEDILITIEERVNNSIVSFDYRNYYNIQVNFLIVTNFHSVTRGLIR</sequence>
<name>A0A914E628_9BILA</name>
<reference evidence="2" key="1">
    <citation type="submission" date="2022-11" db="UniProtKB">
        <authorList>
            <consortium name="WormBaseParasite"/>
        </authorList>
    </citation>
    <scope>IDENTIFICATION</scope>
</reference>
<protein>
    <submittedName>
        <fullName evidence="2">Uncharacterized protein</fullName>
    </submittedName>
</protein>
<evidence type="ECO:0000313" key="2">
    <source>
        <dbReference type="WBParaSite" id="ACRNAN_scaffold5948.g19795.t1"/>
    </source>
</evidence>
<dbReference type="AlphaFoldDB" id="A0A914E628"/>
<keyword evidence="1" id="KW-1185">Reference proteome</keyword>